<evidence type="ECO:0000256" key="2">
    <source>
        <dbReference type="ARBA" id="ARBA00023002"/>
    </source>
</evidence>
<comment type="caution">
    <text evidence="4">The sequence shown here is derived from an EMBL/GenBank/DDBJ whole genome shotgun (WGS) entry which is preliminary data.</text>
</comment>
<dbReference type="CDD" id="cd07115">
    <property type="entry name" value="ALDH_HMSADH_HapE"/>
    <property type="match status" value="1"/>
</dbReference>
<dbReference type="InterPro" id="IPR016163">
    <property type="entry name" value="Ald_DH_C"/>
</dbReference>
<dbReference type="Gene3D" id="3.40.605.10">
    <property type="entry name" value="Aldehyde Dehydrogenase, Chain A, domain 1"/>
    <property type="match status" value="1"/>
</dbReference>
<dbReference type="FunFam" id="3.40.309.10:FF:000012">
    <property type="entry name" value="Betaine aldehyde dehydrogenase"/>
    <property type="match status" value="1"/>
</dbReference>
<sequence length="487" mass="52322">MQNQLFIDGRFVPAIKGGEIDVMSPLDGSLLTRIAAAEAEDVDLAVAAAQRAFPAWAALSPAERGRLLLKLADAIEANAEELAQLESRDTGHPIRDSRNLDVPRTAACFRYFGGMADKIEGSVIPVEAGFLNYVQRKPIGVVGQIVPWNFPLMFTSWKMGPALAAGNTVVIKPSEITPLSTLRIAELMKEVGFPDGVVNVVPGFGHTAGQRLADHPDVGKIAFTGSTATGKRIVEASKANLKRVQLELGGKGANIVFEDANIDAAVNGAAWAIFHNQGQACIAGSRLMLHESIADEFLAKFIKLAESIRLGDPMDPNTEMGPLTSALHRDRVLSFVAIAQEEGGKILTGGRAPTAPGLVDGYYVEPTVVEALPHHRVSQEEVFGPFVTVMRFSTDEEALAIANGTAYGLGSGLWTQNLQRAHKMASKIRAGMCWINCYKRVSPGSPFGGVGQSGYGREMGFEAIHDYTEAHSVWVNVDATIPPHYKR</sequence>
<name>A0A4Z0AXW4_9PSED</name>
<proteinExistence type="inferred from homology"/>
<keyword evidence="2" id="KW-0560">Oxidoreductase</keyword>
<feature type="domain" description="Aldehyde dehydrogenase" evidence="3">
    <location>
        <begin position="18"/>
        <end position="473"/>
    </location>
</feature>
<reference evidence="4 5" key="1">
    <citation type="journal article" date="2019" name="Syst. Appl. Microbiol.">
        <title>New species of pathogenic Pseudomonas isolated from citrus in Tunisia: Proposal of Pseudomonas kairouanensis sp. nov. and Pseudomonas nabeulensis sp. nov.</title>
        <authorList>
            <person name="Oueslati M."/>
            <person name="Mulet M."/>
            <person name="Gomila M."/>
            <person name="Berge O."/>
            <person name="Hajlaoui M.R."/>
            <person name="Lalucat J."/>
            <person name="Sadfi-Zouaoui N."/>
            <person name="Garcia-Valdes E."/>
        </authorList>
    </citation>
    <scope>NUCLEOTIDE SEQUENCE [LARGE SCALE GENOMIC DNA]</scope>
    <source>
        <strain evidence="4 5">KC12</strain>
    </source>
</reference>
<dbReference type="SUPFAM" id="SSF53720">
    <property type="entry name" value="ALDH-like"/>
    <property type="match status" value="1"/>
</dbReference>
<dbReference type="PANTHER" id="PTHR11699">
    <property type="entry name" value="ALDEHYDE DEHYDROGENASE-RELATED"/>
    <property type="match status" value="1"/>
</dbReference>
<dbReference type="PROSITE" id="PS00070">
    <property type="entry name" value="ALDEHYDE_DEHYDR_CYS"/>
    <property type="match status" value="1"/>
</dbReference>
<dbReference type="RefSeq" id="WP_135288473.1">
    <property type="nucleotide sequence ID" value="NZ_QUZU01000005.1"/>
</dbReference>
<dbReference type="InterPro" id="IPR016162">
    <property type="entry name" value="Ald_DH_N"/>
</dbReference>
<dbReference type="AlphaFoldDB" id="A0A4Z0AXW4"/>
<dbReference type="EMBL" id="QUZU01000005">
    <property type="protein sequence ID" value="TFY91177.1"/>
    <property type="molecule type" value="Genomic_DNA"/>
</dbReference>
<evidence type="ECO:0000313" key="4">
    <source>
        <dbReference type="EMBL" id="TFY91177.1"/>
    </source>
</evidence>
<evidence type="ECO:0000259" key="3">
    <source>
        <dbReference type="Pfam" id="PF00171"/>
    </source>
</evidence>
<protein>
    <submittedName>
        <fullName evidence="4">Aldehyde dehydrogenase family protein</fullName>
    </submittedName>
</protein>
<dbReference type="InterPro" id="IPR016160">
    <property type="entry name" value="Ald_DH_CS_CYS"/>
</dbReference>
<dbReference type="Pfam" id="PF00171">
    <property type="entry name" value="Aldedh"/>
    <property type="match status" value="1"/>
</dbReference>
<dbReference type="InterPro" id="IPR015590">
    <property type="entry name" value="Aldehyde_DH_dom"/>
</dbReference>
<dbReference type="FunFam" id="3.40.605.10:FF:000001">
    <property type="entry name" value="Aldehyde dehydrogenase 1"/>
    <property type="match status" value="1"/>
</dbReference>
<dbReference type="InterPro" id="IPR016161">
    <property type="entry name" value="Ald_DH/histidinol_DH"/>
</dbReference>
<evidence type="ECO:0000256" key="1">
    <source>
        <dbReference type="ARBA" id="ARBA00009986"/>
    </source>
</evidence>
<comment type="similarity">
    <text evidence="1">Belongs to the aldehyde dehydrogenase family.</text>
</comment>
<evidence type="ECO:0000313" key="5">
    <source>
        <dbReference type="Proteomes" id="UP000297391"/>
    </source>
</evidence>
<accession>A0A4Z0AXW4</accession>
<dbReference type="Gene3D" id="3.40.309.10">
    <property type="entry name" value="Aldehyde Dehydrogenase, Chain A, domain 2"/>
    <property type="match status" value="1"/>
</dbReference>
<organism evidence="4 5">
    <name type="scientific">Pseudomonas kairouanensis</name>
    <dbReference type="NCBI Taxonomy" id="2293832"/>
    <lineage>
        <taxon>Bacteria</taxon>
        <taxon>Pseudomonadati</taxon>
        <taxon>Pseudomonadota</taxon>
        <taxon>Gammaproteobacteria</taxon>
        <taxon>Pseudomonadales</taxon>
        <taxon>Pseudomonadaceae</taxon>
        <taxon>Pseudomonas</taxon>
    </lineage>
</organism>
<gene>
    <name evidence="4" type="ORF">DYL59_06765</name>
</gene>
<dbReference type="GO" id="GO:0004030">
    <property type="term" value="F:aldehyde dehydrogenase [NAD(P)+] activity"/>
    <property type="evidence" value="ECO:0007669"/>
    <property type="project" value="UniProtKB-ARBA"/>
</dbReference>
<keyword evidence="5" id="KW-1185">Reference proteome</keyword>
<dbReference type="OrthoDB" id="9812625at2"/>
<dbReference type="Proteomes" id="UP000297391">
    <property type="component" value="Unassembled WGS sequence"/>
</dbReference>